<evidence type="ECO:0000256" key="11">
    <source>
        <dbReference type="ARBA" id="ARBA00035113"/>
    </source>
</evidence>
<dbReference type="GO" id="GO:0072344">
    <property type="term" value="P:rescue of stalled ribosome"/>
    <property type="evidence" value="ECO:0007669"/>
    <property type="project" value="InterPro"/>
</dbReference>
<feature type="compositionally biased region" description="Pro residues" evidence="13">
    <location>
        <begin position="389"/>
        <end position="401"/>
    </location>
</feature>
<dbReference type="Pfam" id="PF23202">
    <property type="entry name" value="PAH_ZNF598"/>
    <property type="match status" value="1"/>
</dbReference>
<dbReference type="InterPro" id="IPR056437">
    <property type="entry name" value="Znf-C2H2_ZNF598/HEL2"/>
</dbReference>
<dbReference type="Pfam" id="PF25447">
    <property type="entry name" value="RING_ZNF598"/>
    <property type="match status" value="1"/>
</dbReference>
<dbReference type="Pfam" id="PF23230">
    <property type="entry name" value="zf-C2H2_13"/>
    <property type="match status" value="1"/>
</dbReference>
<reference evidence="15" key="1">
    <citation type="submission" date="2020-11" db="EMBL/GenBank/DDBJ databases">
        <authorList>
            <consortium name="DOE Joint Genome Institute"/>
            <person name="Ahrendt S."/>
            <person name="Riley R."/>
            <person name="Andreopoulos W."/>
            <person name="Labutti K."/>
            <person name="Pangilinan J."/>
            <person name="Ruiz-Duenas F.J."/>
            <person name="Barrasa J.M."/>
            <person name="Sanchez-Garcia M."/>
            <person name="Camarero S."/>
            <person name="Miyauchi S."/>
            <person name="Serrano A."/>
            <person name="Linde D."/>
            <person name="Babiker R."/>
            <person name="Drula E."/>
            <person name="Ayuso-Fernandez I."/>
            <person name="Pacheco R."/>
            <person name="Padilla G."/>
            <person name="Ferreira P."/>
            <person name="Barriuso J."/>
            <person name="Kellner H."/>
            <person name="Castanera R."/>
            <person name="Alfaro M."/>
            <person name="Ramirez L."/>
            <person name="Pisabarro A.G."/>
            <person name="Kuo A."/>
            <person name="Tritt A."/>
            <person name="Lipzen A."/>
            <person name="He G."/>
            <person name="Yan M."/>
            <person name="Ng V."/>
            <person name="Cullen D."/>
            <person name="Martin F."/>
            <person name="Rosso M.-N."/>
            <person name="Henrissat B."/>
            <person name="Hibbett D."/>
            <person name="Martinez A.T."/>
            <person name="Grigoriev I.V."/>
        </authorList>
    </citation>
    <scope>NUCLEOTIDE SEQUENCE</scope>
    <source>
        <strain evidence="15">CBS 247.69</strain>
    </source>
</reference>
<comment type="caution">
    <text evidence="15">The sequence shown here is derived from an EMBL/GenBank/DDBJ whole genome shotgun (WGS) entry which is preliminary data.</text>
</comment>
<evidence type="ECO:0000256" key="5">
    <source>
        <dbReference type="ARBA" id="ARBA00022490"/>
    </source>
</evidence>
<dbReference type="InterPro" id="IPR041888">
    <property type="entry name" value="RING-HC_ZNF598/HEL2"/>
</dbReference>
<feature type="compositionally biased region" description="Basic and acidic residues" evidence="13">
    <location>
        <begin position="368"/>
        <end position="378"/>
    </location>
</feature>
<evidence type="ECO:0000256" key="10">
    <source>
        <dbReference type="ARBA" id="ARBA00022833"/>
    </source>
</evidence>
<dbReference type="SUPFAM" id="SSF57850">
    <property type="entry name" value="RING/U-box"/>
    <property type="match status" value="1"/>
</dbReference>
<keyword evidence="16" id="KW-1185">Reference proteome</keyword>
<evidence type="ECO:0000256" key="13">
    <source>
        <dbReference type="SAM" id="MobiDB-lite"/>
    </source>
</evidence>
<organism evidence="15 16">
    <name type="scientific">Collybia nuda</name>
    <dbReference type="NCBI Taxonomy" id="64659"/>
    <lineage>
        <taxon>Eukaryota</taxon>
        <taxon>Fungi</taxon>
        <taxon>Dikarya</taxon>
        <taxon>Basidiomycota</taxon>
        <taxon>Agaricomycotina</taxon>
        <taxon>Agaricomycetes</taxon>
        <taxon>Agaricomycetidae</taxon>
        <taxon>Agaricales</taxon>
        <taxon>Tricholomatineae</taxon>
        <taxon>Clitocybaceae</taxon>
        <taxon>Collybia</taxon>
    </lineage>
</organism>
<dbReference type="OrthoDB" id="3838338at2759"/>
<accession>A0A9P5Y5M1</accession>
<dbReference type="Proteomes" id="UP000807353">
    <property type="component" value="Unassembled WGS sequence"/>
</dbReference>
<comment type="subcellular location">
    <subcellularLocation>
        <location evidence="2">Cytoplasm</location>
    </subcellularLocation>
</comment>
<protein>
    <recommendedName>
        <fullName evidence="4">RING-type E3 ubiquitin transferase</fullName>
        <ecNumber evidence="4">2.3.2.27</ecNumber>
    </recommendedName>
</protein>
<dbReference type="EC" id="2.3.2.27" evidence="4"/>
<dbReference type="InterPro" id="IPR013087">
    <property type="entry name" value="Znf_C2H2_type"/>
</dbReference>
<comment type="pathway">
    <text evidence="3">Protein modification; protein ubiquitination.</text>
</comment>
<dbReference type="GO" id="GO:0005737">
    <property type="term" value="C:cytoplasm"/>
    <property type="evidence" value="ECO:0007669"/>
    <property type="project" value="UniProtKB-SubCell"/>
</dbReference>
<evidence type="ECO:0000256" key="9">
    <source>
        <dbReference type="ARBA" id="ARBA00022771"/>
    </source>
</evidence>
<dbReference type="AlphaFoldDB" id="A0A9P5Y5M1"/>
<comment type="similarity">
    <text evidence="11">Belongs to the ZNF598/HEL2 family.</text>
</comment>
<evidence type="ECO:0000259" key="14">
    <source>
        <dbReference type="PROSITE" id="PS50089"/>
    </source>
</evidence>
<evidence type="ECO:0000256" key="8">
    <source>
        <dbReference type="ARBA" id="ARBA00022723"/>
    </source>
</evidence>
<feature type="compositionally biased region" description="Low complexity" evidence="13">
    <location>
        <begin position="421"/>
        <end position="431"/>
    </location>
</feature>
<feature type="compositionally biased region" description="Low complexity" evidence="13">
    <location>
        <begin position="567"/>
        <end position="595"/>
    </location>
</feature>
<evidence type="ECO:0000256" key="1">
    <source>
        <dbReference type="ARBA" id="ARBA00000900"/>
    </source>
</evidence>
<evidence type="ECO:0000256" key="2">
    <source>
        <dbReference type="ARBA" id="ARBA00004496"/>
    </source>
</evidence>
<keyword evidence="7" id="KW-0808">Transferase</keyword>
<feature type="compositionally biased region" description="Polar residues" evidence="13">
    <location>
        <begin position="1"/>
        <end position="17"/>
    </location>
</feature>
<feature type="region of interest" description="Disordered" evidence="13">
    <location>
        <begin position="350"/>
        <end position="446"/>
    </location>
</feature>
<keyword evidence="5" id="KW-0963">Cytoplasm</keyword>
<keyword evidence="6" id="KW-0597">Phosphoprotein</keyword>
<feature type="compositionally biased region" description="Polar residues" evidence="13">
    <location>
        <begin position="622"/>
        <end position="633"/>
    </location>
</feature>
<evidence type="ECO:0000256" key="7">
    <source>
        <dbReference type="ARBA" id="ARBA00022679"/>
    </source>
</evidence>
<dbReference type="EMBL" id="MU150269">
    <property type="protein sequence ID" value="KAF9462675.1"/>
    <property type="molecule type" value="Genomic_DNA"/>
</dbReference>
<dbReference type="GO" id="GO:0043022">
    <property type="term" value="F:ribosome binding"/>
    <property type="evidence" value="ECO:0007669"/>
    <property type="project" value="TreeGrafter"/>
</dbReference>
<evidence type="ECO:0000313" key="16">
    <source>
        <dbReference type="Proteomes" id="UP000807353"/>
    </source>
</evidence>
<sequence>MSSTETTAASQTRFSNPNRGSGKRGGNRGRGGNTNARRGNKNERPHEKIPASSEPVLPAKETEAVLVESGDGEDGDADVCWICAEPVKYYSISECNHRTCHVCALRLRALYKKTDCTFCKEPQPSVIFTVSPDALYTTFSPESIAFKDSKLSVFFETQEMMEETLILLRFNCPDPDCDYIGNGWGDLKLHVRATHGKLLCDLCIRFKKVFAHEHALYPPNILPAHLPSMYHRQHNKPPPKDQIEGGVHPLCEFCRECFFSDDELYSHMRERHEECFICKRNEVRDQYFQNYESLENHFNRAHHPCTQPQCLVQKFVVFNTMLDLQAHMVDEHGGDMSSRDKKDARRIQAEFEFEEVGIGGRHGRRDRGHRERDREPPPHPRRQMQEQHQPPPSSSVPPRPPGPDRRRAGFGASLTTDDNATPSPNNNTPNHSRPPSPSRDVDPATAERHSAFVARVQSLAANPNTAVPAIKAATRGFRASETSARDLISTIWNILDQSLEHTASIVNAFVDLLDQEDKKTDLLSSWKGFAIEQRRQFPDLVPSAVGAGYAAITTGRVLNAKHSTATRSSQRSSRQVWDRVAQAASSSSSSSQVSAPRPPNHFPTLQPSIAAPSHTPAHRQGQRNTPWSASSASGFRPPSTMPTTNQSITVIPDPRASRPSSGTSTPHAPPPKLSNSLFPELPSSGGGRPKAPVSGNVSLRNILGNQAAPPAPVWKAGNAGGRPQTPELAADTDAPLAGNGGKGKKGKGKQKQTLFTLGSFPA</sequence>
<dbReference type="GO" id="GO:0016567">
    <property type="term" value="P:protein ubiquitination"/>
    <property type="evidence" value="ECO:0007669"/>
    <property type="project" value="TreeGrafter"/>
</dbReference>
<proteinExistence type="inferred from homology"/>
<feature type="domain" description="RING-type" evidence="14">
    <location>
        <begin position="80"/>
        <end position="120"/>
    </location>
</feature>
<dbReference type="GO" id="GO:0008270">
    <property type="term" value="F:zinc ion binding"/>
    <property type="evidence" value="ECO:0007669"/>
    <property type="project" value="UniProtKB-KW"/>
</dbReference>
<evidence type="ECO:0000256" key="3">
    <source>
        <dbReference type="ARBA" id="ARBA00004906"/>
    </source>
</evidence>
<dbReference type="PROSITE" id="PS00028">
    <property type="entry name" value="ZINC_FINGER_C2H2_1"/>
    <property type="match status" value="1"/>
</dbReference>
<keyword evidence="8" id="KW-0479">Metal-binding</keyword>
<evidence type="ECO:0000313" key="15">
    <source>
        <dbReference type="EMBL" id="KAF9462675.1"/>
    </source>
</evidence>
<dbReference type="PROSITE" id="PS50089">
    <property type="entry name" value="ZF_RING_2"/>
    <property type="match status" value="1"/>
</dbReference>
<dbReference type="CDD" id="cd16615">
    <property type="entry name" value="RING-HC_ZNF598"/>
    <property type="match status" value="1"/>
</dbReference>
<dbReference type="PANTHER" id="PTHR22938">
    <property type="entry name" value="ZINC FINGER PROTEIN 598"/>
    <property type="match status" value="1"/>
</dbReference>
<comment type="catalytic activity">
    <reaction evidence="1">
        <text>S-ubiquitinyl-[E2 ubiquitin-conjugating enzyme]-L-cysteine + [acceptor protein]-L-lysine = [E2 ubiquitin-conjugating enzyme]-L-cysteine + N(6)-ubiquitinyl-[acceptor protein]-L-lysine.</text>
        <dbReference type="EC" id="2.3.2.27"/>
    </reaction>
</comment>
<feature type="region of interest" description="Disordered" evidence="13">
    <location>
        <begin position="562"/>
        <end position="762"/>
    </location>
</feature>
<feature type="compositionally biased region" description="Basic and acidic residues" evidence="13">
    <location>
        <begin position="40"/>
        <end position="49"/>
    </location>
</feature>
<keyword evidence="10" id="KW-0862">Zinc</keyword>
<evidence type="ECO:0000256" key="4">
    <source>
        <dbReference type="ARBA" id="ARBA00012483"/>
    </source>
</evidence>
<dbReference type="SMART" id="SM00355">
    <property type="entry name" value="ZnF_C2H2"/>
    <property type="match status" value="4"/>
</dbReference>
<name>A0A9P5Y5M1_9AGAR</name>
<evidence type="ECO:0000256" key="6">
    <source>
        <dbReference type="ARBA" id="ARBA00022553"/>
    </source>
</evidence>
<dbReference type="InterPro" id="IPR044288">
    <property type="entry name" value="ZNF598/HEL2"/>
</dbReference>
<dbReference type="PANTHER" id="PTHR22938:SF0">
    <property type="entry name" value="E3 UBIQUITIN-PROTEIN LIGASE ZNF598"/>
    <property type="match status" value="1"/>
</dbReference>
<dbReference type="InterPro" id="IPR001841">
    <property type="entry name" value="Znf_RING"/>
</dbReference>
<dbReference type="GO" id="GO:0061630">
    <property type="term" value="F:ubiquitin protein ligase activity"/>
    <property type="evidence" value="ECO:0007669"/>
    <property type="project" value="UniProtKB-EC"/>
</dbReference>
<evidence type="ECO:0000256" key="12">
    <source>
        <dbReference type="PROSITE-ProRule" id="PRU00175"/>
    </source>
</evidence>
<keyword evidence="9 12" id="KW-0863">Zinc-finger</keyword>
<feature type="region of interest" description="Disordered" evidence="13">
    <location>
        <begin position="1"/>
        <end position="60"/>
    </location>
</feature>
<dbReference type="InterPro" id="IPR057634">
    <property type="entry name" value="PAH_ZNF598/HEL2"/>
</dbReference>
<gene>
    <name evidence="15" type="ORF">BDZ94DRAFT_1260488</name>
</gene>